<keyword evidence="4" id="KW-1185">Reference proteome</keyword>
<feature type="region of interest" description="Disordered" evidence="1">
    <location>
        <begin position="35"/>
        <end position="80"/>
    </location>
</feature>
<feature type="domain" description="DUF6604" evidence="2">
    <location>
        <begin position="12"/>
        <end position="315"/>
    </location>
</feature>
<evidence type="ECO:0000313" key="4">
    <source>
        <dbReference type="Proteomes" id="UP000070501"/>
    </source>
</evidence>
<dbReference type="AlphaFoldDB" id="A0A136J8V0"/>
<name>A0A136J8V0_9PEZI</name>
<protein>
    <recommendedName>
        <fullName evidence="2">DUF6604 domain-containing protein</fullName>
    </recommendedName>
</protein>
<dbReference type="InParanoid" id="A0A136J8V0"/>
<dbReference type="OrthoDB" id="5238236at2759"/>
<organism evidence="3 4">
    <name type="scientific">Microdochium bolleyi</name>
    <dbReference type="NCBI Taxonomy" id="196109"/>
    <lineage>
        <taxon>Eukaryota</taxon>
        <taxon>Fungi</taxon>
        <taxon>Dikarya</taxon>
        <taxon>Ascomycota</taxon>
        <taxon>Pezizomycotina</taxon>
        <taxon>Sordariomycetes</taxon>
        <taxon>Xylariomycetidae</taxon>
        <taxon>Xylariales</taxon>
        <taxon>Microdochiaceae</taxon>
        <taxon>Microdochium</taxon>
    </lineage>
</organism>
<evidence type="ECO:0000256" key="1">
    <source>
        <dbReference type="SAM" id="MobiDB-lite"/>
    </source>
</evidence>
<accession>A0A136J8V0</accession>
<gene>
    <name evidence="3" type="ORF">Micbo1qcDRAFT_174586</name>
</gene>
<dbReference type="STRING" id="196109.A0A136J8V0"/>
<dbReference type="PANTHER" id="PTHR38795">
    <property type="entry name" value="DUF6604 DOMAIN-CONTAINING PROTEIN"/>
    <property type="match status" value="1"/>
</dbReference>
<feature type="compositionally biased region" description="Low complexity" evidence="1">
    <location>
        <begin position="41"/>
        <end position="52"/>
    </location>
</feature>
<sequence>MLPRALASTYGQYKRDTATVTTWLATTATSMGFRLTGGGTPTAAGAPSTTGGRLKGKARAEAKKKAASSAPSSKSSPARHIVNARDLVPMAKLVADNKTPVPAHVGTMLSSAIATRAGFASKLVQHGSSLDQRSNASHEFFLSLLIQVREHLQPHVQVTGASPDKTSRVNTQLPGLANRFDGLTVSEPSQQFLDAPNVTFTNPFEPDPTPRPPRAKGPKLAELLRSETNKLLRGGTELSESDFISKMMTADEFSDIDWEAEFAFCLVMGDLMTLRDRIRWVWANVKASRASLVEAAVTTDQAIELARSMIDEVMPLVDRNCGMHGTMCKAYLEQCIGNGINVQHIIDDSDEHPVHSMVFDDATYKIADRMFFNAWELLHTYLVCVPYSKEELHVYNDAKFAKFEPGCDHDASSFKEKRDQDRSLFSMLFTDLTAIVREVPGFPVRDTLLSSWETMDKTRDALFHAAFAIQVHLDIAYTMGVDISKGYNTLMSRVSEIEEDVQATLAFHKKHSLDSAKNQTAEMHHSILEMIQALRSDPVGGVVSRVKNGLGMRLSTADVKGHRLLRGSPVLSGLILLVIQSEYRHLSFSLADSHFSIQCGQHLYHALSIHRQRQGPLQGPSQHPKWPDMEILRKILSPDSFYTGGVLPSDLEQCFRLFSLQLGVSPISFSRDRRPNTTTRGKMGPRQLKRPAPVLSLFAKRYGEHQTKDSMTPELLERIIAQSRFRHLTEFKHRIGETGEVMATTIVMRPVDDEEVLREKARQATAFFGDGSASKAQLASTSASPGAPSSSGKAQTMLMYNPDGTPELVYSLYFSLQVEAMVFNFPILRMHRQCCEMMQHVRDSQAQKWQEGSRHG</sequence>
<dbReference type="InterPro" id="IPR046539">
    <property type="entry name" value="DUF6604"/>
</dbReference>
<proteinExistence type="predicted"/>
<evidence type="ECO:0000313" key="3">
    <source>
        <dbReference type="EMBL" id="KXJ93538.1"/>
    </source>
</evidence>
<dbReference type="EMBL" id="KQ964248">
    <property type="protein sequence ID" value="KXJ93538.1"/>
    <property type="molecule type" value="Genomic_DNA"/>
</dbReference>
<reference evidence="4" key="1">
    <citation type="submission" date="2016-02" db="EMBL/GenBank/DDBJ databases">
        <title>Draft genome sequence of Microdochium bolleyi, a fungal endophyte of beachgrass.</title>
        <authorList>
            <consortium name="DOE Joint Genome Institute"/>
            <person name="David A.S."/>
            <person name="May G."/>
            <person name="Haridas S."/>
            <person name="Lim J."/>
            <person name="Wang M."/>
            <person name="Labutti K."/>
            <person name="Lipzen A."/>
            <person name="Barry K."/>
            <person name="Grigoriev I.V."/>
        </authorList>
    </citation>
    <scope>NUCLEOTIDE SEQUENCE [LARGE SCALE GENOMIC DNA]</scope>
    <source>
        <strain evidence="4">J235TASD1</strain>
    </source>
</reference>
<feature type="compositionally biased region" description="Low complexity" evidence="1">
    <location>
        <begin position="67"/>
        <end position="76"/>
    </location>
</feature>
<dbReference type="Proteomes" id="UP000070501">
    <property type="component" value="Unassembled WGS sequence"/>
</dbReference>
<dbReference type="Pfam" id="PF20253">
    <property type="entry name" value="DUF6604"/>
    <property type="match status" value="1"/>
</dbReference>
<dbReference type="PANTHER" id="PTHR38795:SF1">
    <property type="entry name" value="DUF6604 DOMAIN-CONTAINING PROTEIN"/>
    <property type="match status" value="1"/>
</dbReference>
<evidence type="ECO:0000259" key="2">
    <source>
        <dbReference type="Pfam" id="PF20253"/>
    </source>
</evidence>